<reference evidence="9 10" key="1">
    <citation type="submission" date="2019-03" db="EMBL/GenBank/DDBJ databases">
        <title>Genomic Encyclopedia of Type Strains, Phase IV (KMG-IV): sequencing the most valuable type-strain genomes for metagenomic binning, comparative biology and taxonomic classification.</title>
        <authorList>
            <person name="Goeker M."/>
        </authorList>
    </citation>
    <scope>NUCLEOTIDE SEQUENCE [LARGE SCALE GENOMIC DNA]</scope>
    <source>
        <strain evidence="9 10">DSM 29489</strain>
    </source>
</reference>
<keyword evidence="2 7" id="KW-0813">Transport</keyword>
<evidence type="ECO:0000256" key="7">
    <source>
        <dbReference type="RuleBase" id="RU363032"/>
    </source>
</evidence>
<protein>
    <submittedName>
        <fullName evidence="9">Carbohydrate ABC transporter membrane protein 1 (CUT1 family)</fullName>
    </submittedName>
</protein>
<dbReference type="PROSITE" id="PS50928">
    <property type="entry name" value="ABC_TM1"/>
    <property type="match status" value="1"/>
</dbReference>
<proteinExistence type="inferred from homology"/>
<feature type="transmembrane region" description="Helical" evidence="7">
    <location>
        <begin position="118"/>
        <end position="139"/>
    </location>
</feature>
<keyword evidence="5 7" id="KW-1133">Transmembrane helix</keyword>
<feature type="domain" description="ABC transmembrane type-1" evidence="8">
    <location>
        <begin position="81"/>
        <end position="291"/>
    </location>
</feature>
<dbReference type="InterPro" id="IPR051393">
    <property type="entry name" value="ABC_transporter_permease"/>
</dbReference>
<comment type="subcellular location">
    <subcellularLocation>
        <location evidence="1 7">Cell membrane</location>
        <topology evidence="1 7">Multi-pass membrane protein</topology>
    </subcellularLocation>
</comment>
<dbReference type="RefSeq" id="WP_132378356.1">
    <property type="nucleotide sequence ID" value="NZ_DAIPCY010000007.1"/>
</dbReference>
<dbReference type="PANTHER" id="PTHR30193">
    <property type="entry name" value="ABC TRANSPORTER PERMEASE PROTEIN"/>
    <property type="match status" value="1"/>
</dbReference>
<keyword evidence="10" id="KW-1185">Reference proteome</keyword>
<evidence type="ECO:0000256" key="2">
    <source>
        <dbReference type="ARBA" id="ARBA00022448"/>
    </source>
</evidence>
<evidence type="ECO:0000256" key="4">
    <source>
        <dbReference type="ARBA" id="ARBA00022692"/>
    </source>
</evidence>
<organism evidence="9 10">
    <name type="scientific">Muricomes intestini</name>
    <dbReference type="NCBI Taxonomy" id="1796634"/>
    <lineage>
        <taxon>Bacteria</taxon>
        <taxon>Bacillati</taxon>
        <taxon>Bacillota</taxon>
        <taxon>Clostridia</taxon>
        <taxon>Lachnospirales</taxon>
        <taxon>Lachnospiraceae</taxon>
        <taxon>Muricomes</taxon>
    </lineage>
</organism>
<dbReference type="GO" id="GO:0055085">
    <property type="term" value="P:transmembrane transport"/>
    <property type="evidence" value="ECO:0007669"/>
    <property type="project" value="InterPro"/>
</dbReference>
<comment type="caution">
    <text evidence="9">The sequence shown here is derived from an EMBL/GenBank/DDBJ whole genome shotgun (WGS) entry which is preliminary data.</text>
</comment>
<dbReference type="GO" id="GO:0005886">
    <property type="term" value="C:plasma membrane"/>
    <property type="evidence" value="ECO:0007669"/>
    <property type="project" value="UniProtKB-SubCell"/>
</dbReference>
<dbReference type="PANTHER" id="PTHR30193:SF37">
    <property type="entry name" value="INNER MEMBRANE ABC TRANSPORTER PERMEASE PROTEIN YCJO"/>
    <property type="match status" value="1"/>
</dbReference>
<dbReference type="EMBL" id="SLZZ01000002">
    <property type="protein sequence ID" value="TCS82208.1"/>
    <property type="molecule type" value="Genomic_DNA"/>
</dbReference>
<dbReference type="InterPro" id="IPR000515">
    <property type="entry name" value="MetI-like"/>
</dbReference>
<sequence>MSMEQKNPRTVALKPKTRNTLQAYMFFLPAAAFLILFMIWPMINSAFYSVFKWNLAGNKSFVGLDNYKFMLFQDSSFRRALLNTIIYTIFNMGLTLVLSMVCALLFQKQSRMSVVGRCLVFIPVVVPITVMGMVWKMMYDPQYGFINQVLSMLNITGPSWLYDSNIALLAVTIFNVWKEYGLYTLILIGGLQKIPQDLYEVADVEGANSWQKFWKITLPMLKPIMYFVTTILLINSFKAFDHIWVMTGGGPGNATTTVVTYLYAKVRDNVGLASAASFFLFLIVALFTFIKSVIGKGGEVDE</sequence>
<evidence type="ECO:0000256" key="3">
    <source>
        <dbReference type="ARBA" id="ARBA00022475"/>
    </source>
</evidence>
<evidence type="ECO:0000313" key="9">
    <source>
        <dbReference type="EMBL" id="TCS82208.1"/>
    </source>
</evidence>
<gene>
    <name evidence="9" type="ORF">EDD59_10271</name>
</gene>
<comment type="similarity">
    <text evidence="7">Belongs to the binding-protein-dependent transport system permease family.</text>
</comment>
<dbReference type="CDD" id="cd06261">
    <property type="entry name" value="TM_PBP2"/>
    <property type="match status" value="1"/>
</dbReference>
<feature type="transmembrane region" description="Helical" evidence="7">
    <location>
        <begin position="159"/>
        <end position="177"/>
    </location>
</feature>
<dbReference type="Pfam" id="PF00528">
    <property type="entry name" value="BPD_transp_1"/>
    <property type="match status" value="1"/>
</dbReference>
<evidence type="ECO:0000313" key="10">
    <source>
        <dbReference type="Proteomes" id="UP000295726"/>
    </source>
</evidence>
<evidence type="ECO:0000256" key="5">
    <source>
        <dbReference type="ARBA" id="ARBA00022989"/>
    </source>
</evidence>
<keyword evidence="4 7" id="KW-0812">Transmembrane</keyword>
<feature type="transmembrane region" description="Helical" evidence="7">
    <location>
        <begin position="21"/>
        <end position="43"/>
    </location>
</feature>
<dbReference type="Gene3D" id="1.10.3720.10">
    <property type="entry name" value="MetI-like"/>
    <property type="match status" value="1"/>
</dbReference>
<evidence type="ECO:0000259" key="8">
    <source>
        <dbReference type="PROSITE" id="PS50928"/>
    </source>
</evidence>
<feature type="transmembrane region" description="Helical" evidence="7">
    <location>
        <begin position="243"/>
        <end position="263"/>
    </location>
</feature>
<accession>A0A4R3KFY4</accession>
<dbReference type="Proteomes" id="UP000295726">
    <property type="component" value="Unassembled WGS sequence"/>
</dbReference>
<feature type="transmembrane region" description="Helical" evidence="7">
    <location>
        <begin position="220"/>
        <end position="237"/>
    </location>
</feature>
<dbReference type="SUPFAM" id="SSF161098">
    <property type="entry name" value="MetI-like"/>
    <property type="match status" value="1"/>
</dbReference>
<evidence type="ECO:0000256" key="6">
    <source>
        <dbReference type="ARBA" id="ARBA00023136"/>
    </source>
</evidence>
<keyword evidence="3" id="KW-1003">Cell membrane</keyword>
<dbReference type="AlphaFoldDB" id="A0A4R3KFY4"/>
<dbReference type="OrthoDB" id="42615at2"/>
<name>A0A4R3KFY4_9FIRM</name>
<feature type="transmembrane region" description="Helical" evidence="7">
    <location>
        <begin position="85"/>
        <end position="106"/>
    </location>
</feature>
<dbReference type="InterPro" id="IPR035906">
    <property type="entry name" value="MetI-like_sf"/>
</dbReference>
<keyword evidence="6 7" id="KW-0472">Membrane</keyword>
<evidence type="ECO:0000256" key="1">
    <source>
        <dbReference type="ARBA" id="ARBA00004651"/>
    </source>
</evidence>
<feature type="transmembrane region" description="Helical" evidence="7">
    <location>
        <begin position="270"/>
        <end position="290"/>
    </location>
</feature>